<evidence type="ECO:0000313" key="3">
    <source>
        <dbReference type="Proteomes" id="UP000078200"/>
    </source>
</evidence>
<feature type="transmembrane region" description="Helical" evidence="1">
    <location>
        <begin position="298"/>
        <end position="316"/>
    </location>
</feature>
<organism evidence="2 3">
    <name type="scientific">Glossina austeni</name>
    <name type="common">Savannah tsetse fly</name>
    <dbReference type="NCBI Taxonomy" id="7395"/>
    <lineage>
        <taxon>Eukaryota</taxon>
        <taxon>Metazoa</taxon>
        <taxon>Ecdysozoa</taxon>
        <taxon>Arthropoda</taxon>
        <taxon>Hexapoda</taxon>
        <taxon>Insecta</taxon>
        <taxon>Pterygota</taxon>
        <taxon>Neoptera</taxon>
        <taxon>Endopterygota</taxon>
        <taxon>Diptera</taxon>
        <taxon>Brachycera</taxon>
        <taxon>Muscomorpha</taxon>
        <taxon>Hippoboscoidea</taxon>
        <taxon>Glossinidae</taxon>
        <taxon>Glossina</taxon>
    </lineage>
</organism>
<evidence type="ECO:0000256" key="1">
    <source>
        <dbReference type="SAM" id="Phobius"/>
    </source>
</evidence>
<keyword evidence="1" id="KW-1133">Transmembrane helix</keyword>
<proteinExistence type="predicted"/>
<protein>
    <submittedName>
        <fullName evidence="2">Uncharacterized protein</fullName>
    </submittedName>
</protein>
<dbReference type="EnsemblMetazoa" id="GAUT041293-RA">
    <property type="protein sequence ID" value="GAUT041293-PA"/>
    <property type="gene ID" value="GAUT041293"/>
</dbReference>
<keyword evidence="1" id="KW-0812">Transmembrane</keyword>
<dbReference type="AlphaFoldDB" id="A0A1A9VM07"/>
<keyword evidence="1" id="KW-0472">Membrane</keyword>
<dbReference type="Proteomes" id="UP000078200">
    <property type="component" value="Unassembled WGS sequence"/>
</dbReference>
<keyword evidence="3" id="KW-1185">Reference proteome</keyword>
<evidence type="ECO:0000313" key="2">
    <source>
        <dbReference type="EnsemblMetazoa" id="GAUT041293-PA"/>
    </source>
</evidence>
<accession>A0A1A9VM07</accession>
<sequence length="449" mass="51338">MPFRENSVIYYNISKVKIAKIVTDATTKDALQVAVDLVNEGMQVREFSICVCNCPTACASAAKTTVTKVLLPHIRETVTFLLPLIVEANNLKHKKFNCELIVRTISESPRIVEENLEILSPSLHKTVKENQTDENVSSTMEKRFASVKPKQKIVAIRKLSVDPDNRCLCVWECKCHCVAKLETMVDFHICQELSQEEKRNAGLLQYADDLEISEPVEEVSSPPSKEHHHIHIPLLHRPHFPSFHIEYRGFLANAIFLLLLMILLGLIKAILGLCIKPINKCGYDYVQPARSYKRSSRLRRFCVNTFFFIVFPFLFWCKCFTPSEEDLLVASTEWPCSHEHEQTSDKSRMKAGKLHKAFTFNKDDDDDEEDVILSQHLDLQSLKSKPDSRMGGGYDVPSLHDISDLDLAFDDDIFDDNDDEDDEEANTRFILKALAECRESLKRLAKDFV</sequence>
<feature type="transmembrane region" description="Helical" evidence="1">
    <location>
        <begin position="250"/>
        <end position="271"/>
    </location>
</feature>
<name>A0A1A9VM07_GLOAU</name>
<dbReference type="VEuPathDB" id="VectorBase:GAUT041293"/>
<dbReference type="STRING" id="7395.A0A1A9VM07"/>
<reference evidence="2" key="1">
    <citation type="submission" date="2020-05" db="UniProtKB">
        <authorList>
            <consortium name="EnsemblMetazoa"/>
        </authorList>
    </citation>
    <scope>IDENTIFICATION</scope>
    <source>
        <strain evidence="2">TTRI</strain>
    </source>
</reference>